<proteinExistence type="predicted"/>
<accession>A0A6B0UNL1</accession>
<reference evidence="2" key="1">
    <citation type="submission" date="2019-12" db="EMBL/GenBank/DDBJ databases">
        <title>An insight into the sialome of adult female Ixodes ricinus ticks feeding for 6 days.</title>
        <authorList>
            <person name="Perner J."/>
            <person name="Ribeiro J.M.C."/>
        </authorList>
    </citation>
    <scope>NUCLEOTIDE SEQUENCE</scope>
    <source>
        <strain evidence="2">Semi-engorged</strain>
        <tissue evidence="2">Salivary glands</tissue>
    </source>
</reference>
<keyword evidence="1" id="KW-0732">Signal</keyword>
<evidence type="ECO:0000313" key="2">
    <source>
        <dbReference type="EMBL" id="MXU91265.1"/>
    </source>
</evidence>
<sequence>MYTFLLVCLPPHVLAIPHLPQVVTISILPTCFKYFASPHNLEFHHSLHFSYIAFPTFKPLHLSLHVSALASIPTCVNYLTSPHMFSYFASPRNSSYFTFSQMFLLFHLPPKVFTTSPPPTF</sequence>
<feature type="chain" id="PRO_5025618720" evidence="1">
    <location>
        <begin position="16"/>
        <end position="121"/>
    </location>
</feature>
<protein>
    <submittedName>
        <fullName evidence="2">Putative secreted protein</fullName>
    </submittedName>
</protein>
<evidence type="ECO:0000256" key="1">
    <source>
        <dbReference type="SAM" id="SignalP"/>
    </source>
</evidence>
<organism evidence="2">
    <name type="scientific">Ixodes ricinus</name>
    <name type="common">Common tick</name>
    <name type="synonym">Acarus ricinus</name>
    <dbReference type="NCBI Taxonomy" id="34613"/>
    <lineage>
        <taxon>Eukaryota</taxon>
        <taxon>Metazoa</taxon>
        <taxon>Ecdysozoa</taxon>
        <taxon>Arthropoda</taxon>
        <taxon>Chelicerata</taxon>
        <taxon>Arachnida</taxon>
        <taxon>Acari</taxon>
        <taxon>Parasitiformes</taxon>
        <taxon>Ixodida</taxon>
        <taxon>Ixodoidea</taxon>
        <taxon>Ixodidae</taxon>
        <taxon>Ixodinae</taxon>
        <taxon>Ixodes</taxon>
    </lineage>
</organism>
<feature type="signal peptide" evidence="1">
    <location>
        <begin position="1"/>
        <end position="15"/>
    </location>
</feature>
<name>A0A6B0UNL1_IXORI</name>
<dbReference type="AlphaFoldDB" id="A0A6B0UNL1"/>
<dbReference type="EMBL" id="GIFC01009182">
    <property type="protein sequence ID" value="MXU91265.1"/>
    <property type="molecule type" value="Transcribed_RNA"/>
</dbReference>